<dbReference type="Pfam" id="PF00198">
    <property type="entry name" value="2-oxoacid_dh"/>
    <property type="match status" value="1"/>
</dbReference>
<feature type="region of interest" description="Disordered" evidence="5">
    <location>
        <begin position="221"/>
        <end position="241"/>
    </location>
</feature>
<evidence type="ECO:0000313" key="8">
    <source>
        <dbReference type="Proteomes" id="UP000182264"/>
    </source>
</evidence>
<dbReference type="GO" id="GO:0006086">
    <property type="term" value="P:pyruvate decarboxylation to acetyl-CoA"/>
    <property type="evidence" value="ECO:0007669"/>
    <property type="project" value="InterPro"/>
</dbReference>
<dbReference type="OrthoDB" id="9805770at2"/>
<keyword evidence="4" id="KW-0012">Acyltransferase</keyword>
<dbReference type="Proteomes" id="UP000182264">
    <property type="component" value="Chromosome"/>
</dbReference>
<dbReference type="PANTHER" id="PTHR23151:SF90">
    <property type="entry name" value="DIHYDROLIPOYLLYSINE-RESIDUE ACETYLTRANSFERASE COMPONENT OF PYRUVATE DEHYDROGENASE COMPLEX, MITOCHONDRIAL-RELATED"/>
    <property type="match status" value="1"/>
</dbReference>
<comment type="cofactor">
    <cofactor evidence="1 4">
        <name>(R)-lipoate</name>
        <dbReference type="ChEBI" id="CHEBI:83088"/>
    </cofactor>
</comment>
<evidence type="ECO:0000256" key="4">
    <source>
        <dbReference type="RuleBase" id="RU003423"/>
    </source>
</evidence>
<dbReference type="InterPro" id="IPR003016">
    <property type="entry name" value="2-oxoA_DH_lipoyl-BS"/>
</dbReference>
<dbReference type="Gene3D" id="3.30.559.10">
    <property type="entry name" value="Chloramphenicol acetyltransferase-like domain"/>
    <property type="match status" value="1"/>
</dbReference>
<dbReference type="PANTHER" id="PTHR23151">
    <property type="entry name" value="DIHYDROLIPOAMIDE ACETYL/SUCCINYL-TRANSFERASE-RELATED"/>
    <property type="match status" value="1"/>
</dbReference>
<evidence type="ECO:0000256" key="2">
    <source>
        <dbReference type="ARBA" id="ARBA00007317"/>
    </source>
</evidence>
<dbReference type="AlphaFoldDB" id="A0A1L3GGH3"/>
<feature type="domain" description="Lipoyl-binding" evidence="6">
    <location>
        <begin position="123"/>
        <end position="198"/>
    </location>
</feature>
<dbReference type="KEGG" id="pace:A6070_01770"/>
<dbReference type="InterPro" id="IPR023213">
    <property type="entry name" value="CAT-like_dom_sf"/>
</dbReference>
<dbReference type="InterPro" id="IPR000089">
    <property type="entry name" value="Biotin_lipoyl"/>
</dbReference>
<comment type="similarity">
    <text evidence="2 4">Belongs to the 2-oxoacid dehydrogenase family.</text>
</comment>
<dbReference type="GO" id="GO:0016746">
    <property type="term" value="F:acyltransferase activity"/>
    <property type="evidence" value="ECO:0007669"/>
    <property type="project" value="UniProtKB-KW"/>
</dbReference>
<dbReference type="SUPFAM" id="SSF52777">
    <property type="entry name" value="CoA-dependent acyltransferases"/>
    <property type="match status" value="1"/>
</dbReference>
<dbReference type="PROSITE" id="PS00189">
    <property type="entry name" value="LIPOYL"/>
    <property type="match status" value="2"/>
</dbReference>
<dbReference type="InterPro" id="IPR011053">
    <property type="entry name" value="Single_hybrid_motif"/>
</dbReference>
<dbReference type="STRING" id="29542.A6070_01770"/>
<feature type="compositionally biased region" description="Low complexity" evidence="5">
    <location>
        <begin position="221"/>
        <end position="236"/>
    </location>
</feature>
<evidence type="ECO:0000259" key="6">
    <source>
        <dbReference type="PROSITE" id="PS50968"/>
    </source>
</evidence>
<dbReference type="EMBL" id="CP015518">
    <property type="protein sequence ID" value="APG24935.1"/>
    <property type="molecule type" value="Genomic_DNA"/>
</dbReference>
<name>A0A1L3GGH3_SYNAC</name>
<dbReference type="CDD" id="cd06849">
    <property type="entry name" value="lipoyl_domain"/>
    <property type="match status" value="2"/>
</dbReference>
<dbReference type="GO" id="GO:0045254">
    <property type="term" value="C:pyruvate dehydrogenase complex"/>
    <property type="evidence" value="ECO:0007669"/>
    <property type="project" value="InterPro"/>
</dbReference>
<protein>
    <recommendedName>
        <fullName evidence="4">Dihydrolipoamide acetyltransferase component of pyruvate dehydrogenase complex</fullName>
        <ecNumber evidence="4">2.3.1.-</ecNumber>
    </recommendedName>
</protein>
<proteinExistence type="inferred from homology"/>
<organism evidence="7 8">
    <name type="scientific">Syntrophotalea acetylenica</name>
    <name type="common">Pelobacter acetylenicus</name>
    <dbReference type="NCBI Taxonomy" id="29542"/>
    <lineage>
        <taxon>Bacteria</taxon>
        <taxon>Pseudomonadati</taxon>
        <taxon>Thermodesulfobacteriota</taxon>
        <taxon>Desulfuromonadia</taxon>
        <taxon>Desulfuromonadales</taxon>
        <taxon>Syntrophotaleaceae</taxon>
        <taxon>Syntrophotalea</taxon>
    </lineage>
</organism>
<feature type="domain" description="Lipoyl-binding" evidence="6">
    <location>
        <begin position="6"/>
        <end position="81"/>
    </location>
</feature>
<dbReference type="InterPro" id="IPR045257">
    <property type="entry name" value="E2/Pdx1"/>
</dbReference>
<keyword evidence="3 4" id="KW-0450">Lipoyl</keyword>
<keyword evidence="4" id="KW-0808">Transferase</keyword>
<evidence type="ECO:0000256" key="3">
    <source>
        <dbReference type="ARBA" id="ARBA00022823"/>
    </source>
</evidence>
<evidence type="ECO:0000256" key="1">
    <source>
        <dbReference type="ARBA" id="ARBA00001938"/>
    </source>
</evidence>
<accession>A0A1L3GGH3</accession>
<dbReference type="EC" id="2.3.1.-" evidence="4"/>
<dbReference type="SUPFAM" id="SSF51230">
    <property type="entry name" value="Single hybrid motif"/>
    <property type="match status" value="2"/>
</dbReference>
<keyword evidence="8" id="KW-1185">Reference proteome</keyword>
<gene>
    <name evidence="7" type="ORF">A7E75_07810</name>
</gene>
<dbReference type="InterPro" id="IPR001078">
    <property type="entry name" value="2-oxoacid_DH_actylTfrase"/>
</dbReference>
<dbReference type="Gene3D" id="2.40.50.100">
    <property type="match status" value="2"/>
</dbReference>
<evidence type="ECO:0000313" key="7">
    <source>
        <dbReference type="EMBL" id="APG24935.1"/>
    </source>
</evidence>
<dbReference type="PROSITE" id="PS50968">
    <property type="entry name" value="BIOTINYL_LIPOYL"/>
    <property type="match status" value="2"/>
</dbReference>
<evidence type="ECO:0000256" key="5">
    <source>
        <dbReference type="SAM" id="MobiDB-lite"/>
    </source>
</evidence>
<sequence length="457" mass="47892">MSDNKIIALTMPKWGLTMEEGTIASWLMEEGDVVEVGSEILEVETDKIAQPVESAVTGVLRRKIGEEGEEYPVQALIGVIAAEDVTDAEIDAFIASYGGAEAGDEAEGEAAEGSVAAEAPAGVHELTMPKWGLTMEEGTIASWLLDEGDEVEVGTEIMEIETDKIAQPVESTVAGILRRKIGEEGEEYPVQALIGIIADASVSDAEIDAYLAKRSGKAAPAAEPETAAEAPAATKAQPTSKPMTAMRAAIANTVTNSWTVPQFPVTMAIDMGAAKQFRAGLKAAGKAVSMNDMVVKACAKAIEKYPMVNATLGNKEYILNPEVNIAVAVGLDDGLMMPVVKGCQALSLEEVASSSRALIDKVKAGTCGPAEMAGGNFAISNLGMLGVDQFVALVPPGMTAILAVGGIKEEVVVKDGNMVPASTMKVTLVADHRVVDGLYSAQYLVELKRLLENPEEL</sequence>
<dbReference type="Pfam" id="PF00364">
    <property type="entry name" value="Biotin_lipoyl"/>
    <property type="match status" value="2"/>
</dbReference>
<dbReference type="RefSeq" id="WP_072286783.1">
    <property type="nucleotide sequence ID" value="NZ_CP015455.1"/>
</dbReference>
<reference evidence="7 8" key="1">
    <citation type="journal article" date="2017" name="Genome Announc.">
        <title>Complete Genome Sequences of Two Acetylene-Fermenting Pelobacter acetylenicus Strains.</title>
        <authorList>
            <person name="Sutton J.M."/>
            <person name="Baesman S.M."/>
            <person name="Fierst J.L."/>
            <person name="Poret-Peterson A.T."/>
            <person name="Oremland R.S."/>
            <person name="Dunlap D.S."/>
            <person name="Akob D.M."/>
        </authorList>
    </citation>
    <scope>NUCLEOTIDE SEQUENCE [LARGE SCALE GENOMIC DNA]</scope>
    <source>
        <strain evidence="7 8">DSM 3247</strain>
    </source>
</reference>